<evidence type="ECO:0000256" key="1">
    <source>
        <dbReference type="SAM" id="Coils"/>
    </source>
</evidence>
<protein>
    <submittedName>
        <fullName evidence="3">WSN domain-containing protein</fullName>
    </submittedName>
</protein>
<dbReference type="AlphaFoldDB" id="A0A1I7UI35"/>
<reference evidence="3" key="1">
    <citation type="submission" date="2016-11" db="UniProtKB">
        <authorList>
            <consortium name="WormBaseParasite"/>
        </authorList>
    </citation>
    <scope>IDENTIFICATION</scope>
</reference>
<dbReference type="WBParaSite" id="Csp11.Scaffold629.g9552.t1">
    <property type="protein sequence ID" value="Csp11.Scaffold629.g9552.t1"/>
    <property type="gene ID" value="Csp11.Scaffold629.g9552"/>
</dbReference>
<keyword evidence="1" id="KW-0175">Coiled coil</keyword>
<feature type="coiled-coil region" evidence="1">
    <location>
        <begin position="604"/>
        <end position="631"/>
    </location>
</feature>
<evidence type="ECO:0000313" key="3">
    <source>
        <dbReference type="WBParaSite" id="Csp11.Scaffold629.g9552.t1"/>
    </source>
</evidence>
<dbReference type="Proteomes" id="UP000095282">
    <property type="component" value="Unplaced"/>
</dbReference>
<name>A0A1I7UI35_9PELO</name>
<proteinExistence type="predicted"/>
<evidence type="ECO:0000313" key="2">
    <source>
        <dbReference type="Proteomes" id="UP000095282"/>
    </source>
</evidence>
<keyword evidence="2" id="KW-1185">Reference proteome</keyword>
<dbReference type="STRING" id="1561998.A0A1I7UI35"/>
<feature type="coiled-coil region" evidence="1">
    <location>
        <begin position="58"/>
        <end position="123"/>
    </location>
</feature>
<accession>A0A1I7UI35</accession>
<sequence length="652" mass="75066">MEVSEIHYQVNNVGQQIKKEFLEWELSNGNVSLMEKVLSGRSLDLFDEYIQMDISSGIEELNELLDEWKRAKELNVKEEDRKKILEALDGLEYVKALDISKFTNELEEDMKNIENTRNEANVDDDLISRIVQEFFVGPIEGLKKVIEILEVQNVDNLTSDYIDEIKKMMSAYADMFTNPLFASMDSVGPLPVGDDPVKRIENVIRAVKNFELARPNLQNGIRTILALRDGDLIDKVRKLAGKVENTVGDMNGIEIRVEVLEEYENIDSASEFLKKFTQFSNSVHRVVRQFHAMKKRWIPMINHLDQLEFPSGNLSELIDCPPFYEDIDIGPLSSALQPIQDSMPSILKLKESQDILVTRNFSELAARLRNEDILKNGLLNITLETLETSYEAFKTYWASIKEVKKEWLKIDLGEARRLIGNIMEKLNNSKEIIDCYSQMKTDDVKPLVDLPPKIWDFDPKPTRHLVETVLGIKRVHKMMVELNEWKFEKKIESFGLDEQDVNAILEGIEVVEQLGGSCLVLNGSEVEEAWNTVRTALIQLNSELSDHLPPIDTNLTHLRSAISAIQMPSDLPIQLIIDWVNGNLKGVVRSEFENTLQRLIRMDFDNYEKKLDEMNRAIEKWSGNKDKEEEEKEEEDCLVNYSKKCKAPRNQL</sequence>
<dbReference type="eggNOG" id="ENOG502TIBC">
    <property type="taxonomic scope" value="Eukaryota"/>
</dbReference>
<organism evidence="2 3">
    <name type="scientific">Caenorhabditis tropicalis</name>
    <dbReference type="NCBI Taxonomy" id="1561998"/>
    <lineage>
        <taxon>Eukaryota</taxon>
        <taxon>Metazoa</taxon>
        <taxon>Ecdysozoa</taxon>
        <taxon>Nematoda</taxon>
        <taxon>Chromadorea</taxon>
        <taxon>Rhabditida</taxon>
        <taxon>Rhabditina</taxon>
        <taxon>Rhabditomorpha</taxon>
        <taxon>Rhabditoidea</taxon>
        <taxon>Rhabditidae</taxon>
        <taxon>Peloderinae</taxon>
        <taxon>Caenorhabditis</taxon>
    </lineage>
</organism>